<dbReference type="GO" id="GO:0043565">
    <property type="term" value="F:sequence-specific DNA binding"/>
    <property type="evidence" value="ECO:0007669"/>
    <property type="project" value="UniProtKB-UniRule"/>
</dbReference>
<dbReference type="SMART" id="SM00692">
    <property type="entry name" value="DM3"/>
    <property type="match status" value="2"/>
</dbReference>
<dbReference type="GO" id="GO:0008270">
    <property type="term" value="F:zinc ion binding"/>
    <property type="evidence" value="ECO:0007669"/>
    <property type="project" value="UniProtKB-KW"/>
</dbReference>
<evidence type="ECO:0000313" key="17">
    <source>
        <dbReference type="Proteomes" id="UP000693946"/>
    </source>
</evidence>
<name>A0AAV6S420_SOLSE</name>
<keyword evidence="8 12" id="KW-0238">DNA-binding</keyword>
<dbReference type="Pfam" id="PF05485">
    <property type="entry name" value="THAP"/>
    <property type="match status" value="2"/>
</dbReference>
<evidence type="ECO:0000256" key="11">
    <source>
        <dbReference type="ARBA" id="ARBA00023306"/>
    </source>
</evidence>
<evidence type="ECO:0000256" key="12">
    <source>
        <dbReference type="PROSITE-ProRule" id="PRU00309"/>
    </source>
</evidence>
<dbReference type="PROSITE" id="PS50950">
    <property type="entry name" value="ZF_THAP"/>
    <property type="match status" value="2"/>
</dbReference>
<dbReference type="InterPro" id="IPR003732">
    <property type="entry name" value="Daa-tRNA_deacyls_DTD"/>
</dbReference>
<keyword evidence="5" id="KW-0862">Zinc</keyword>
<evidence type="ECO:0000256" key="1">
    <source>
        <dbReference type="ARBA" id="ARBA00004642"/>
    </source>
</evidence>
<dbReference type="Proteomes" id="UP000693946">
    <property type="component" value="Linkage Group LG16"/>
</dbReference>
<keyword evidence="9 13" id="KW-0804">Transcription</keyword>
<evidence type="ECO:0000256" key="7">
    <source>
        <dbReference type="ARBA" id="ARBA00023054"/>
    </source>
</evidence>
<comment type="caution">
    <text evidence="16">The sequence shown here is derived from an EMBL/GenBank/DDBJ whole genome shotgun (WGS) entry which is preliminary data.</text>
</comment>
<evidence type="ECO:0000256" key="14">
    <source>
        <dbReference type="SAM" id="MobiDB-lite"/>
    </source>
</evidence>
<proteinExistence type="inferred from homology"/>
<keyword evidence="3" id="KW-0479">Metal-binding</keyword>
<dbReference type="GO" id="GO:0001935">
    <property type="term" value="P:endothelial cell proliferation"/>
    <property type="evidence" value="ECO:0007669"/>
    <property type="project" value="UniProtKB-UniRule"/>
</dbReference>
<dbReference type="SMART" id="SM00980">
    <property type="entry name" value="THAP"/>
    <property type="match status" value="2"/>
</dbReference>
<comment type="subcellular location">
    <subcellularLocation>
        <location evidence="1 13">Nucleus</location>
        <location evidence="1 13">Nucleoplasm</location>
    </subcellularLocation>
</comment>
<dbReference type="GO" id="GO:0005737">
    <property type="term" value="C:cytoplasm"/>
    <property type="evidence" value="ECO:0007669"/>
    <property type="project" value="InterPro"/>
</dbReference>
<evidence type="ECO:0000256" key="2">
    <source>
        <dbReference type="ARBA" id="ARBA00006177"/>
    </source>
</evidence>
<dbReference type="PANTHER" id="PTHR46600:SF1">
    <property type="entry name" value="THAP DOMAIN-CONTAINING PROTEIN 1"/>
    <property type="match status" value="1"/>
</dbReference>
<dbReference type="InterPro" id="IPR026516">
    <property type="entry name" value="THAP1/10"/>
</dbReference>
<reference evidence="16 17" key="1">
    <citation type="journal article" date="2021" name="Sci. Rep.">
        <title>Chromosome anchoring in Senegalese sole (Solea senegalensis) reveals sex-associated markers and genome rearrangements in flatfish.</title>
        <authorList>
            <person name="Guerrero-Cozar I."/>
            <person name="Gomez-Garrido J."/>
            <person name="Berbel C."/>
            <person name="Martinez-Blanch J.F."/>
            <person name="Alioto T."/>
            <person name="Claros M.G."/>
            <person name="Gagnaire P.A."/>
            <person name="Manchado M."/>
        </authorList>
    </citation>
    <scope>NUCLEOTIDE SEQUENCE [LARGE SCALE GENOMIC DNA]</scope>
    <source>
        <strain evidence="16">Sse05_10M</strain>
    </source>
</reference>
<feature type="region of interest" description="Disordered" evidence="14">
    <location>
        <begin position="616"/>
        <end position="800"/>
    </location>
</feature>
<feature type="compositionally biased region" description="Low complexity" evidence="14">
    <location>
        <begin position="754"/>
        <end position="769"/>
    </location>
</feature>
<keyword evidence="10 13" id="KW-0539">Nucleus</keyword>
<keyword evidence="6 13" id="KW-0805">Transcription regulation</keyword>
<dbReference type="PANTHER" id="PTHR46600">
    <property type="entry name" value="THAP DOMAIN-CONTAINING"/>
    <property type="match status" value="1"/>
</dbReference>
<dbReference type="InterPro" id="IPR041588">
    <property type="entry name" value="Integrase_H2C2"/>
</dbReference>
<dbReference type="InterPro" id="IPR006612">
    <property type="entry name" value="THAP_Znf"/>
</dbReference>
<accession>A0AAV6S420</accession>
<evidence type="ECO:0000313" key="16">
    <source>
        <dbReference type="EMBL" id="KAG7511365.1"/>
    </source>
</evidence>
<evidence type="ECO:0000256" key="8">
    <source>
        <dbReference type="ARBA" id="ARBA00023125"/>
    </source>
</evidence>
<keyword evidence="17" id="KW-1185">Reference proteome</keyword>
<evidence type="ECO:0000256" key="10">
    <source>
        <dbReference type="ARBA" id="ARBA00023242"/>
    </source>
</evidence>
<feature type="compositionally biased region" description="Acidic residues" evidence="14">
    <location>
        <begin position="680"/>
        <end position="689"/>
    </location>
</feature>
<feature type="compositionally biased region" description="Polar residues" evidence="14">
    <location>
        <begin position="690"/>
        <end position="699"/>
    </location>
</feature>
<keyword evidence="7 13" id="KW-0175">Coiled coil</keyword>
<comment type="function">
    <text evidence="13">DNA-binding transcription regulator that regulates endothelial cell proliferation and G1/S cell-cycle progression. Specifically binds the 5'-[AT]NTNN[GT]GGCA[AGT]-3' core DNA sequence and acts by modulating expression of pRB-E2F cell-cycle target genes.</text>
</comment>
<dbReference type="GO" id="GO:0005654">
    <property type="term" value="C:nucleoplasm"/>
    <property type="evidence" value="ECO:0007669"/>
    <property type="project" value="UniProtKB-SubCell"/>
</dbReference>
<evidence type="ECO:0000256" key="4">
    <source>
        <dbReference type="ARBA" id="ARBA00022771"/>
    </source>
</evidence>
<dbReference type="GO" id="GO:0003700">
    <property type="term" value="F:DNA-binding transcription factor activity"/>
    <property type="evidence" value="ECO:0007669"/>
    <property type="project" value="UniProtKB-UniRule"/>
</dbReference>
<organism evidence="16 17">
    <name type="scientific">Solea senegalensis</name>
    <name type="common">Senegalese sole</name>
    <dbReference type="NCBI Taxonomy" id="28829"/>
    <lineage>
        <taxon>Eukaryota</taxon>
        <taxon>Metazoa</taxon>
        <taxon>Chordata</taxon>
        <taxon>Craniata</taxon>
        <taxon>Vertebrata</taxon>
        <taxon>Euteleostomi</taxon>
        <taxon>Actinopterygii</taxon>
        <taxon>Neopterygii</taxon>
        <taxon>Teleostei</taxon>
        <taxon>Neoteleostei</taxon>
        <taxon>Acanthomorphata</taxon>
        <taxon>Carangaria</taxon>
        <taxon>Pleuronectiformes</taxon>
        <taxon>Pleuronectoidei</taxon>
        <taxon>Soleidae</taxon>
        <taxon>Solea</taxon>
    </lineage>
</organism>
<comment type="similarity">
    <text evidence="2 13">Belongs to the THAP1 family.</text>
</comment>
<feature type="region of interest" description="Disordered" evidence="14">
    <location>
        <begin position="819"/>
        <end position="846"/>
    </location>
</feature>
<dbReference type="Pfam" id="PF17921">
    <property type="entry name" value="Integrase_H2C2"/>
    <property type="match status" value="3"/>
</dbReference>
<keyword evidence="11 13" id="KW-0131">Cell cycle</keyword>
<dbReference type="GO" id="GO:0051499">
    <property type="term" value="F:D-aminoacyl-tRNA deacylase activity"/>
    <property type="evidence" value="ECO:0007669"/>
    <property type="project" value="InterPro"/>
</dbReference>
<evidence type="ECO:0000259" key="15">
    <source>
        <dbReference type="PROSITE" id="PS50950"/>
    </source>
</evidence>
<keyword evidence="4 12" id="KW-0863">Zinc-finger</keyword>
<evidence type="ECO:0000256" key="6">
    <source>
        <dbReference type="ARBA" id="ARBA00023015"/>
    </source>
</evidence>
<protein>
    <recommendedName>
        <fullName evidence="13">THAP domain-containing protein 1</fullName>
    </recommendedName>
</protein>
<dbReference type="Pfam" id="PF02580">
    <property type="entry name" value="Tyr_Deacylase"/>
    <property type="match status" value="1"/>
</dbReference>
<sequence>MPSFDVIDKVELFLRTKKYPVGASKSSKARIRAASKHFFYKDDCLWRQYRGRLLKVVRSDEEMREILSRYHNDNNHAGQVRMKKEIMLMYYWVGVTEATKTWIKDCAVCRSQSVAESSKQPVQFCLAYGCDASSYICPELGFYRFPKEAEQRQKWLTVAQRDEGSLRFNSCLCSQHFEASCFTLSEEGQLTLSLHAVPTVTTVAEEDKEARVPSDEDFVHSDNLEDPLSLTAAVAAAAAAAAAHTTDASETTFTHSDVPVQLQEHQYSLPAPRAHHRNTQTLMEDGRRELVVEQSFSTYNHIARYLSHRVLPMLSKKSRVALKKMAKRFDLVDGVLVYTRVSPPARVPRSREEVNAVLQQFHDNQGHYGHGICLRDIAKHFYWSSMSRDLNAWIFSCHTCVTRTKRKWLRCSIHTCNNCCGPVERGLGLTFHRFPLHRAALLAQWLKAVGRAHWSPRLSSSICSKHFTDDCFDRSGDKVALRPDAVPTLLVHSSSAVTGPGAYFAKYDAVELYLRTRTYPPGLSFVEKNTFRRFCKKFVIKDDQLHMVKGERVCVVLRSRQQVEDALSDYHNDLNHLDANKCLRLLNERFFWKTMRPDVMQWISSCSECNSKKTTTTATTAKRPGNCRAPHAGDPETLLRSSETHEDSGRDDDYDDDDDDDDDGAASAEDEEKQPPPDSEVMDSMELMDESTQPTTPINRQPRVPVSLQGQSSARDQPEPQIQPEDQEVTVESQGRARTKHGDKVQLVPSPGFPAKSQQQQPASPSSGQKKQHQNQNHGGDQRSRELEAGSFTSSSCGLEPVVAPSNKPWPVFTIASSVSPQQATPPPDTSSRSADPQRSSSPRARTVVQLCNHAKVKVKPAVDGADAQWAEIQEGMVVYVCFFHGATEDVVQEMAFTLMSTKLFRKHLRHMVSVLDLPGSVLFVPQDSLLGEPAPNRRMQYRGGCERWWGAQLFSTLVLTCRELMQNSGKSMKAGATVEHGVYGQKQEIALNSAEPLTHLLEF</sequence>
<feature type="domain" description="THAP-type" evidence="15">
    <location>
        <begin position="120"/>
        <end position="201"/>
    </location>
</feature>
<dbReference type="AlphaFoldDB" id="A0AAV6S420"/>
<feature type="compositionally biased region" description="Acidic residues" evidence="14">
    <location>
        <begin position="649"/>
        <end position="672"/>
    </location>
</feature>
<feature type="domain" description="THAP-type" evidence="15">
    <location>
        <begin position="404"/>
        <end position="490"/>
    </location>
</feature>
<evidence type="ECO:0000256" key="9">
    <source>
        <dbReference type="ARBA" id="ARBA00023163"/>
    </source>
</evidence>
<evidence type="ECO:0000256" key="5">
    <source>
        <dbReference type="ARBA" id="ARBA00022833"/>
    </source>
</evidence>
<evidence type="ECO:0000256" key="13">
    <source>
        <dbReference type="RuleBase" id="RU369073"/>
    </source>
</evidence>
<feature type="compositionally biased region" description="Low complexity" evidence="14">
    <location>
        <begin position="831"/>
        <end position="846"/>
    </location>
</feature>
<dbReference type="EMBL" id="JAGKHQ010000008">
    <property type="protein sequence ID" value="KAG7511365.1"/>
    <property type="molecule type" value="Genomic_DNA"/>
</dbReference>
<evidence type="ECO:0000256" key="3">
    <source>
        <dbReference type="ARBA" id="ARBA00022723"/>
    </source>
</evidence>
<gene>
    <name evidence="16" type="ORF">JOB18_047920</name>
</gene>